<evidence type="ECO:0000313" key="6">
    <source>
        <dbReference type="EMBL" id="MFB5190136.1"/>
    </source>
</evidence>
<proteinExistence type="predicted"/>
<name>A0ABV5AD54_9BACL</name>
<evidence type="ECO:0000256" key="4">
    <source>
        <dbReference type="PROSITE-ProRule" id="PRU00409"/>
    </source>
</evidence>
<dbReference type="InterPro" id="IPR052032">
    <property type="entry name" value="ATP-dep_AA_Ligase"/>
</dbReference>
<dbReference type="RefSeq" id="WP_275473807.1">
    <property type="nucleotide sequence ID" value="NZ_CP162940.1"/>
</dbReference>
<dbReference type="Gene3D" id="3.30.470.20">
    <property type="entry name" value="ATP-grasp fold, B domain"/>
    <property type="match status" value="1"/>
</dbReference>
<dbReference type="Pfam" id="PF13535">
    <property type="entry name" value="ATP-grasp_4"/>
    <property type="match status" value="1"/>
</dbReference>
<dbReference type="InterPro" id="IPR011761">
    <property type="entry name" value="ATP-grasp"/>
</dbReference>
<organism evidence="6 7">
    <name type="scientific">Alicyclobacillus fastidiosus</name>
    <dbReference type="NCBI Taxonomy" id="392011"/>
    <lineage>
        <taxon>Bacteria</taxon>
        <taxon>Bacillati</taxon>
        <taxon>Bacillota</taxon>
        <taxon>Bacilli</taxon>
        <taxon>Bacillales</taxon>
        <taxon>Alicyclobacillaceae</taxon>
        <taxon>Alicyclobacillus</taxon>
    </lineage>
</organism>
<evidence type="ECO:0000256" key="2">
    <source>
        <dbReference type="ARBA" id="ARBA00022741"/>
    </source>
</evidence>
<comment type="caution">
    <text evidence="6">The sequence shown here is derived from an EMBL/GenBank/DDBJ whole genome shotgun (WGS) entry which is preliminary data.</text>
</comment>
<dbReference type="PANTHER" id="PTHR43585">
    <property type="entry name" value="FUMIPYRROLE BIOSYNTHESIS PROTEIN C"/>
    <property type="match status" value="1"/>
</dbReference>
<dbReference type="EMBL" id="JBDXSU010000005">
    <property type="protein sequence ID" value="MFB5190136.1"/>
    <property type="molecule type" value="Genomic_DNA"/>
</dbReference>
<dbReference type="Pfam" id="PF18130">
    <property type="entry name" value="ATPgrasp_N"/>
    <property type="match status" value="1"/>
</dbReference>
<dbReference type="Proteomes" id="UP001579974">
    <property type="component" value="Unassembled WGS sequence"/>
</dbReference>
<dbReference type="Pfam" id="PF18603">
    <property type="entry name" value="LAL_C2"/>
    <property type="match status" value="1"/>
</dbReference>
<protein>
    <submittedName>
        <fullName evidence="6">ATP-grasp domain-containing protein</fullName>
    </submittedName>
</protein>
<sequence>MRTIVFLDCHKIGSSREAVRAAANMGYSTVLLTDRKAFVDARAEFEDVDEMIYTDLSDAKKLVRVIRKLQSKGHHLKAIVSFIEPHVSKAARLHNRFCGGGRLSVDAMAVMEDKVSTRDALVGTPYNPAYTVYGGRGPVAQLSRSLTYPVVMKRPGSAGSKDVIRAFSAAQFRHRIRQLTNKYPGQRILIEEYIRGPQYLVEVLVEDRTIHIIAIVEQHMLNHRGRMIVAGYAVLVSPPRELLDSLRETVQDIVMRMGLENGPCHIELRRRHDGWKVIEINPRMSGSAMNRMIDFAYGVDLAEQTLRLYLGKNLHLQAKAFEYVYAQFVTAKETGLLESVEGRAHALNVPRVREVFIKPTKGQRIQKPKSMGHRYAYVIASDEDSLELARRAAERAAGYIRFRVQEGGEEL</sequence>
<dbReference type="SUPFAM" id="SSF56059">
    <property type="entry name" value="Glutathione synthetase ATP-binding domain-like"/>
    <property type="match status" value="1"/>
</dbReference>
<evidence type="ECO:0000256" key="3">
    <source>
        <dbReference type="ARBA" id="ARBA00022840"/>
    </source>
</evidence>
<accession>A0ABV5AD54</accession>
<keyword evidence="1" id="KW-0436">Ligase</keyword>
<keyword evidence="7" id="KW-1185">Reference proteome</keyword>
<dbReference type="InterPro" id="IPR040570">
    <property type="entry name" value="LAL_C2"/>
</dbReference>
<dbReference type="Gene3D" id="3.40.50.20">
    <property type="match status" value="1"/>
</dbReference>
<dbReference type="PROSITE" id="PS50975">
    <property type="entry name" value="ATP_GRASP"/>
    <property type="match status" value="1"/>
</dbReference>
<feature type="domain" description="ATP-grasp" evidence="5">
    <location>
        <begin position="116"/>
        <end position="310"/>
    </location>
</feature>
<keyword evidence="3 4" id="KW-0067">ATP-binding</keyword>
<keyword evidence="2 4" id="KW-0547">Nucleotide-binding</keyword>
<gene>
    <name evidence="6" type="ORF">KKP3000_003580</name>
</gene>
<dbReference type="InterPro" id="IPR041472">
    <property type="entry name" value="BL00235/CARNS1_N"/>
</dbReference>
<evidence type="ECO:0000256" key="1">
    <source>
        <dbReference type="ARBA" id="ARBA00022598"/>
    </source>
</evidence>
<evidence type="ECO:0000313" key="7">
    <source>
        <dbReference type="Proteomes" id="UP001579974"/>
    </source>
</evidence>
<evidence type="ECO:0000259" key="5">
    <source>
        <dbReference type="PROSITE" id="PS50975"/>
    </source>
</evidence>
<reference evidence="6 7" key="1">
    <citation type="journal article" date="2024" name="Int. J. Mol. Sci.">
        <title>Exploration of Alicyclobacillus spp. Genome in Search of Antibiotic Resistance.</title>
        <authorList>
            <person name="Bucka-Kolendo J."/>
            <person name="Kiousi D.E."/>
            <person name="Dekowska A."/>
            <person name="Mikolajczuk-Szczyrba A."/>
            <person name="Karadedos D.M."/>
            <person name="Michael P."/>
            <person name="Galanis A."/>
            <person name="Sokolowska B."/>
        </authorList>
    </citation>
    <scope>NUCLEOTIDE SEQUENCE [LARGE SCALE GENOMIC DNA]</scope>
    <source>
        <strain evidence="6 7">KKP 3000</strain>
    </source>
</reference>
<dbReference type="PANTHER" id="PTHR43585:SF2">
    <property type="entry name" value="ATP-GRASP ENZYME FSQD"/>
    <property type="match status" value="1"/>
</dbReference>